<sequence>MYCAFTTDNCTACIARQKKCHNARPVYHYCTGTGVRSGGCPASGKDIQKPLFSPPTSRIGNVDLTSISVPVGYYPERSIVENIPTSSPSTPLEWANVTVSKPLSSQDYGHLGLDSALTTNYNLRQFVHPNVIPRQAPTAPYRSTITGCSDKVSPTSVYSKGDICKSMTPGQASLFDALLSLARPGDKIFGGASGMHVRHGTPLEPASPSPSFEDHLFRIPSPPVQAHGIKGSNDVENMDTRLCGTLVLDKNVESNSLPFVLQSWPESRWRMFKLSNIVVSAVGSTECTLQDFETLESHMHSTVTTVISKFGNNREADRTKALLSIANTYEFISIALKIAPLSKLVKVMQLVAPIFRRACPDSQDRPADLPTLLTQTNINVRYYAMLDVLLGAVINRPMNFRYETAIMPGIDIENSPGMRWVYGIPDRLAIILARMNGLLEDFGSNVDHRIIKELEAGISSVETVVSAPDDSNLDFGRLVVQECWRQVAYIYLYMGLCGANSHDVRVVDAHATFMDIFLRANPGRTPDSFLILPFPVLGIATRHPHDQELLRRRMLALPECSRRGTTGNQFIRMLEAIWGSINESGQPTTWSDLRLASLYIAGV</sequence>
<evidence type="ECO:0000313" key="3">
    <source>
        <dbReference type="EMBL" id="KAF8708461.1"/>
    </source>
</evidence>
<evidence type="ECO:0000256" key="2">
    <source>
        <dbReference type="ARBA" id="ARBA00023242"/>
    </source>
</evidence>
<evidence type="ECO:0008006" key="5">
    <source>
        <dbReference type="Google" id="ProtNLM"/>
    </source>
</evidence>
<evidence type="ECO:0000256" key="1">
    <source>
        <dbReference type="ARBA" id="ARBA00004123"/>
    </source>
</evidence>
<dbReference type="InterPro" id="IPR021858">
    <property type="entry name" value="Fun_TF"/>
</dbReference>
<name>A0A8H7HWD8_9AGAM</name>
<dbReference type="PANTHER" id="PTHR37534">
    <property type="entry name" value="TRANSCRIPTIONAL ACTIVATOR PROTEIN UGA3"/>
    <property type="match status" value="1"/>
</dbReference>
<dbReference type="GO" id="GO:0005634">
    <property type="term" value="C:nucleus"/>
    <property type="evidence" value="ECO:0007669"/>
    <property type="project" value="UniProtKB-SubCell"/>
</dbReference>
<protein>
    <recommendedName>
        <fullName evidence="5">Fungal-specific transcription factor domain protein</fullName>
    </recommendedName>
</protein>
<organism evidence="3 4">
    <name type="scientific">Rhizoctonia solani</name>
    <dbReference type="NCBI Taxonomy" id="456999"/>
    <lineage>
        <taxon>Eukaryota</taxon>
        <taxon>Fungi</taxon>
        <taxon>Dikarya</taxon>
        <taxon>Basidiomycota</taxon>
        <taxon>Agaricomycotina</taxon>
        <taxon>Agaricomycetes</taxon>
        <taxon>Cantharellales</taxon>
        <taxon>Ceratobasidiaceae</taxon>
        <taxon>Rhizoctonia</taxon>
    </lineage>
</organism>
<comment type="subcellular location">
    <subcellularLocation>
        <location evidence="1">Nucleus</location>
    </subcellularLocation>
</comment>
<dbReference type="OrthoDB" id="3220613at2759"/>
<feature type="non-terminal residue" evidence="3">
    <location>
        <position position="1"/>
    </location>
</feature>
<comment type="caution">
    <text evidence="3">The sequence shown here is derived from an EMBL/GenBank/DDBJ whole genome shotgun (WGS) entry which is preliminary data.</text>
</comment>
<dbReference type="Pfam" id="PF11951">
    <property type="entry name" value="Fungal_trans_2"/>
    <property type="match status" value="1"/>
</dbReference>
<proteinExistence type="predicted"/>
<reference evidence="3" key="1">
    <citation type="submission" date="2020-09" db="EMBL/GenBank/DDBJ databases">
        <title>Comparative genome analyses of four rice-infecting Rhizoctonia solani isolates reveal extensive enrichment of homogalacturonan modification genes.</title>
        <authorList>
            <person name="Lee D.-Y."/>
            <person name="Jeon J."/>
            <person name="Kim K.-T."/>
            <person name="Cheong K."/>
            <person name="Song H."/>
            <person name="Choi G."/>
            <person name="Ko J."/>
            <person name="Opiyo S.O."/>
            <person name="Zuo S."/>
            <person name="Madhav S."/>
            <person name="Lee Y.-H."/>
            <person name="Wang G.-L."/>
        </authorList>
    </citation>
    <scope>NUCLEOTIDE SEQUENCE</scope>
    <source>
        <strain evidence="3">AG1-IA WGL</strain>
    </source>
</reference>
<dbReference type="PANTHER" id="PTHR37534:SF46">
    <property type="entry name" value="ZN(II)2CYS6 TRANSCRIPTION FACTOR (EUROFUNG)"/>
    <property type="match status" value="1"/>
</dbReference>
<gene>
    <name evidence="3" type="ORF">RHS03_04447</name>
</gene>
<dbReference type="AlphaFoldDB" id="A0A8H7HWD8"/>
<evidence type="ECO:0000313" key="4">
    <source>
        <dbReference type="Proteomes" id="UP000602905"/>
    </source>
</evidence>
<keyword evidence="2" id="KW-0539">Nucleus</keyword>
<dbReference type="Proteomes" id="UP000602905">
    <property type="component" value="Unassembled WGS sequence"/>
</dbReference>
<accession>A0A8H7HWD8</accession>
<dbReference type="EMBL" id="JACYCD010000049">
    <property type="protein sequence ID" value="KAF8708461.1"/>
    <property type="molecule type" value="Genomic_DNA"/>
</dbReference>